<evidence type="ECO:0000313" key="1">
    <source>
        <dbReference type="EMBL" id="KKL86341.1"/>
    </source>
</evidence>
<organism evidence="1">
    <name type="scientific">marine sediment metagenome</name>
    <dbReference type="NCBI Taxonomy" id="412755"/>
    <lineage>
        <taxon>unclassified sequences</taxon>
        <taxon>metagenomes</taxon>
        <taxon>ecological metagenomes</taxon>
    </lineage>
</organism>
<sequence length="63" mass="7234">MSSQKVLSDAVKLIFADFERDGNGLRALRRINMAQINLARRMQPEEAKLLGSLKPFFKKKKEV</sequence>
<dbReference type="EMBL" id="LAZR01021145">
    <property type="protein sequence ID" value="KKL86341.1"/>
    <property type="molecule type" value="Genomic_DNA"/>
</dbReference>
<proteinExistence type="predicted"/>
<reference evidence="1" key="1">
    <citation type="journal article" date="2015" name="Nature">
        <title>Complex archaea that bridge the gap between prokaryotes and eukaryotes.</title>
        <authorList>
            <person name="Spang A."/>
            <person name="Saw J.H."/>
            <person name="Jorgensen S.L."/>
            <person name="Zaremba-Niedzwiedzka K."/>
            <person name="Martijn J."/>
            <person name="Lind A.E."/>
            <person name="van Eijk R."/>
            <person name="Schleper C."/>
            <person name="Guy L."/>
            <person name="Ettema T.J."/>
        </authorList>
    </citation>
    <scope>NUCLEOTIDE SEQUENCE</scope>
</reference>
<gene>
    <name evidence="1" type="ORF">LCGC14_1945710</name>
</gene>
<dbReference type="AlphaFoldDB" id="A0A0F9G7A7"/>
<comment type="caution">
    <text evidence="1">The sequence shown here is derived from an EMBL/GenBank/DDBJ whole genome shotgun (WGS) entry which is preliminary data.</text>
</comment>
<name>A0A0F9G7A7_9ZZZZ</name>
<accession>A0A0F9G7A7</accession>
<protein>
    <submittedName>
        <fullName evidence="1">Uncharacterized protein</fullName>
    </submittedName>
</protein>